<feature type="transmembrane region" description="Helical" evidence="1">
    <location>
        <begin position="29"/>
        <end position="56"/>
    </location>
</feature>
<name>A0A4Q2KTU8_9MICO</name>
<keyword evidence="1" id="KW-0812">Transmembrane</keyword>
<evidence type="ECO:0000313" key="2">
    <source>
        <dbReference type="EMBL" id="RXZ68249.1"/>
    </source>
</evidence>
<dbReference type="EMBL" id="SDPN01000030">
    <property type="protein sequence ID" value="RXZ68249.1"/>
    <property type="molecule type" value="Genomic_DNA"/>
</dbReference>
<organism evidence="2 3">
    <name type="scientific">Agromyces albus</name>
    <dbReference type="NCBI Taxonomy" id="205332"/>
    <lineage>
        <taxon>Bacteria</taxon>
        <taxon>Bacillati</taxon>
        <taxon>Actinomycetota</taxon>
        <taxon>Actinomycetes</taxon>
        <taxon>Micrococcales</taxon>
        <taxon>Microbacteriaceae</taxon>
        <taxon>Agromyces</taxon>
    </lineage>
</organism>
<dbReference type="OrthoDB" id="5007939at2"/>
<dbReference type="AlphaFoldDB" id="A0A4Q2KTU8"/>
<dbReference type="Proteomes" id="UP000293865">
    <property type="component" value="Unassembled WGS sequence"/>
</dbReference>
<dbReference type="RefSeq" id="WP_129521575.1">
    <property type="nucleotide sequence ID" value="NZ_SDPN01000030.1"/>
</dbReference>
<keyword evidence="1" id="KW-0472">Membrane</keyword>
<evidence type="ECO:0000313" key="3">
    <source>
        <dbReference type="Proteomes" id="UP000293865"/>
    </source>
</evidence>
<dbReference type="InterPro" id="IPR045635">
    <property type="entry name" value="DUF6412"/>
</dbReference>
<keyword evidence="1" id="KW-1133">Transmembrane helix</keyword>
<reference evidence="2 3" key="1">
    <citation type="submission" date="2019-01" db="EMBL/GenBank/DDBJ databases">
        <title>Agromyces.</title>
        <authorList>
            <person name="Li J."/>
        </authorList>
    </citation>
    <scope>NUCLEOTIDE SEQUENCE [LARGE SCALE GENOMIC DNA]</scope>
    <source>
        <strain evidence="2 3">DSM 15934</strain>
    </source>
</reference>
<evidence type="ECO:0000256" key="1">
    <source>
        <dbReference type="SAM" id="Phobius"/>
    </source>
</evidence>
<keyword evidence="3" id="KW-1185">Reference proteome</keyword>
<dbReference type="Pfam" id="PF19950">
    <property type="entry name" value="DUF6412"/>
    <property type="match status" value="1"/>
</dbReference>
<proteinExistence type="predicted"/>
<comment type="caution">
    <text evidence="2">The sequence shown here is derived from an EMBL/GenBank/DDBJ whole genome shotgun (WGS) entry which is preliminary data.</text>
</comment>
<protein>
    <submittedName>
        <fullName evidence="2">Uncharacterized protein</fullName>
    </submittedName>
</protein>
<accession>A0A4Q2KTU8</accession>
<gene>
    <name evidence="2" type="ORF">ESP51_14310</name>
</gene>
<sequence length="98" mass="10014">MELLTALFRYAQASLEVSLASNMQATLLLIGVGVVGAAAVAVVVTACHALPAIVAADPSAAATRFKQSVEPWRLLAQITPDAPGRARPRAPGRGIPAA</sequence>